<accession>A0A1T3MUC4</accession>
<feature type="region of interest" description="Disordered" evidence="2">
    <location>
        <begin position="633"/>
        <end position="652"/>
    </location>
</feature>
<dbReference type="AlphaFoldDB" id="A0A1T3MUC4"/>
<proteinExistence type="predicted"/>
<protein>
    <submittedName>
        <fullName evidence="3">Uncharacterized protein</fullName>
    </submittedName>
</protein>
<keyword evidence="1" id="KW-0175">Coiled coil</keyword>
<gene>
    <name evidence="3" type="ORF">BAZ10_14945</name>
</gene>
<comment type="caution">
    <text evidence="3">The sequence shown here is derived from an EMBL/GenBank/DDBJ whole genome shotgun (WGS) entry which is preliminary data.</text>
</comment>
<organism evidence="3 4">
    <name type="scientific">Elizabethkingia occulta</name>
    <dbReference type="NCBI Taxonomy" id="1867263"/>
    <lineage>
        <taxon>Bacteria</taxon>
        <taxon>Pseudomonadati</taxon>
        <taxon>Bacteroidota</taxon>
        <taxon>Flavobacteriia</taxon>
        <taxon>Flavobacteriales</taxon>
        <taxon>Weeksellaceae</taxon>
        <taxon>Elizabethkingia</taxon>
    </lineage>
</organism>
<dbReference type="Proteomes" id="UP000190813">
    <property type="component" value="Unassembled WGS sequence"/>
</dbReference>
<feature type="compositionally biased region" description="Basic and acidic residues" evidence="2">
    <location>
        <begin position="641"/>
        <end position="652"/>
    </location>
</feature>
<dbReference type="RefSeq" id="WP_078771022.1">
    <property type="nucleotide sequence ID" value="NZ_CBCSBR010000019.1"/>
</dbReference>
<sequence length="1258" mass="144174">MNTNSSNAAQTLFRFTNLRNPQLAEAQDNDNFILRDTKTIGYFDSLVQEWSPAKGISKIDFFLEKLIKDPLVATIKKTEEELKAIVGDFFEAGKKLAQKRNWETIADINVLMDALKTKIETAASVENKLLNPESEEVKTLWDSLIYQMLTQEDFYTKEAIIQSLQAVNYYVKFFQIEEENEDKKRVQLQKIASAKVVIPNYLFIDSVTKEESEMIFTVNETKIGSSYIFENNSQEQALSEEAKQSFIRQQSLNSYNEKKRKLEDLKIEIKQLDTVYNKNVAKSYDTAVSEFQKTIQPLQSAYRDALLDVEATFTEAMTEAQKKQALNAVPKPDLPEFTFNAPAQRDLTVFKNKLSEPLLELFAELIGTPSTEEEIANNGVKPENILELGEKYIVFPDDQYLNFNEIKEVITDHIKEVNDGIITNTDLNQVSYVSVGGVLIPSQKIATEEKDKIKYNGLLTSRLNDQDDGNHVEMALSINVGKDIPVEILSYRLVSESGAMKKGSYVTINPYPSFFTCRDFFENNLMENDFGKYSKFIIECRINGQRLQAVVDGYGGYIGDKDVFFYLMNHIENGDNANSFIPSDFGIKRLGISDYLRVEQSTHAYVEGEVANIENIMAREYRDKSTRRLRRSEVTETFSSDSEREQLTDTTTTERFEMQSEVAKVLQESTDMGINTNTTFSALNAQFSIGASFANHRSKEESMRQAVTQAQDITVRALDRVVRKVHEERIEKIIEEFEENNSHGFDNRKGDKHVVGVYRWVDKLMKNQVHRYGKRLMFEFSIPQPAKLHSLAMKSLKDQKTIELPIDPRKSGIFTMTDYSSLNDENILKYWQSKYNVEIEKRPENEVRVTKAISVSNAEIKGEMAAKSDSIEIPEGYTTSGGWLNASHFFQPDRFEWTHIRVTVGDVSKLVAEHNAHIAIDQEFFFRKKYAKNVGFAFESGDTAGVTINISLDCVLNKEVKDEWLQKTFNQIIRAYEDAMVEYNQKVANEDAKAGEIKGTNPLFYRQIEQEVLKHNCIAYLVDDRSQKSLGRHMYEGDDVKNFQIKREELDQYASLAKFMEQAFEWEIISYNYYPYYWGSRNDWGTMYQSENIDPLFRSFLRSGMARVVVTVRPGFEDAVQYYMVTGKIWNGGEVPVIGDPLYLSIVDELKETEGEVYGKAWITRVPTPLTILQAESIGLKVEHALPFTQEDPKDFEDPKALITESNFEKNDATMQAPESKMVGSMEINNDYIQLTTKDDPKQVVAQLSLDDLKEALQ</sequence>
<keyword evidence="4" id="KW-1185">Reference proteome</keyword>
<feature type="coiled-coil region" evidence="1">
    <location>
        <begin position="248"/>
        <end position="275"/>
    </location>
</feature>
<dbReference type="EMBL" id="MAHX01000006">
    <property type="protein sequence ID" value="OPC67890.1"/>
    <property type="molecule type" value="Genomic_DNA"/>
</dbReference>
<reference evidence="3 4" key="1">
    <citation type="submission" date="2016-06" db="EMBL/GenBank/DDBJ databases">
        <title>Revisiting the taxonomy of the Elizabethkingia Genus based on Whole-Genome Sequencing, Optical Mapping, and MALDI-TOF.</title>
        <authorList>
            <person name="Nicholson A.C."/>
        </authorList>
    </citation>
    <scope>NUCLEOTIDE SEQUENCE [LARGE SCALE GENOMIC DNA]</scope>
    <source>
        <strain evidence="3 4">G4070</strain>
    </source>
</reference>
<evidence type="ECO:0000313" key="4">
    <source>
        <dbReference type="Proteomes" id="UP000190813"/>
    </source>
</evidence>
<name>A0A1T3MUC4_9FLAO</name>
<evidence type="ECO:0000313" key="3">
    <source>
        <dbReference type="EMBL" id="OPC67890.1"/>
    </source>
</evidence>
<evidence type="ECO:0000256" key="2">
    <source>
        <dbReference type="SAM" id="MobiDB-lite"/>
    </source>
</evidence>
<evidence type="ECO:0000256" key="1">
    <source>
        <dbReference type="SAM" id="Coils"/>
    </source>
</evidence>